<sequence>MKKLAKPKLAVRKQRGRRRKVILSQTKLTKEDQIWKQPSNKPTILKIDAKIDIETKPKNETERLTNRKLQDVATLAILESMQRAVDKWTNALNVERTKAAL</sequence>
<dbReference type="AlphaFoldDB" id="A0A915IU10"/>
<keyword evidence="1" id="KW-1185">Reference proteome</keyword>
<accession>A0A915IU10</accession>
<evidence type="ECO:0000313" key="2">
    <source>
        <dbReference type="WBParaSite" id="nRc.2.0.1.t17336-RA"/>
    </source>
</evidence>
<evidence type="ECO:0000313" key="1">
    <source>
        <dbReference type="Proteomes" id="UP000887565"/>
    </source>
</evidence>
<reference evidence="2" key="1">
    <citation type="submission" date="2022-11" db="UniProtKB">
        <authorList>
            <consortium name="WormBaseParasite"/>
        </authorList>
    </citation>
    <scope>IDENTIFICATION</scope>
</reference>
<dbReference type="WBParaSite" id="nRc.2.0.1.t17336-RA">
    <property type="protein sequence ID" value="nRc.2.0.1.t17336-RA"/>
    <property type="gene ID" value="nRc.2.0.1.g17336"/>
</dbReference>
<dbReference type="Proteomes" id="UP000887565">
    <property type="component" value="Unplaced"/>
</dbReference>
<organism evidence="1 2">
    <name type="scientific">Romanomermis culicivorax</name>
    <name type="common">Nematode worm</name>
    <dbReference type="NCBI Taxonomy" id="13658"/>
    <lineage>
        <taxon>Eukaryota</taxon>
        <taxon>Metazoa</taxon>
        <taxon>Ecdysozoa</taxon>
        <taxon>Nematoda</taxon>
        <taxon>Enoplea</taxon>
        <taxon>Dorylaimia</taxon>
        <taxon>Mermithida</taxon>
        <taxon>Mermithoidea</taxon>
        <taxon>Mermithidae</taxon>
        <taxon>Romanomermis</taxon>
    </lineage>
</organism>
<protein>
    <submittedName>
        <fullName evidence="2">Uncharacterized protein</fullName>
    </submittedName>
</protein>
<proteinExistence type="predicted"/>
<name>A0A915IU10_ROMCU</name>